<dbReference type="Proteomes" id="UP000317663">
    <property type="component" value="Unassembled WGS sequence"/>
</dbReference>
<dbReference type="RefSeq" id="WP_140473777.1">
    <property type="nucleotide sequence ID" value="NZ_RCZD01000008.1"/>
</dbReference>
<protein>
    <recommendedName>
        <fullName evidence="4">N-glycosidase YbiA</fullName>
    </recommendedName>
    <alternativeName>
        <fullName evidence="5">Riboflavin biosynthesis intermediates N-glycosidase</fullName>
    </alternativeName>
</protein>
<evidence type="ECO:0000256" key="3">
    <source>
        <dbReference type="ARBA" id="ARBA00008508"/>
    </source>
</evidence>
<comment type="caution">
    <text evidence="8">The sequence shown here is derived from an EMBL/GenBank/DDBJ whole genome shotgun (WGS) entry which is preliminary data.</text>
</comment>
<feature type="domain" description="NADAR" evidence="7">
    <location>
        <begin position="10"/>
        <end position="152"/>
    </location>
</feature>
<evidence type="ECO:0000313" key="9">
    <source>
        <dbReference type="Proteomes" id="UP000317663"/>
    </source>
</evidence>
<gene>
    <name evidence="8" type="ORF">EAH77_15895</name>
</gene>
<dbReference type="SUPFAM" id="SSF143990">
    <property type="entry name" value="YbiA-like"/>
    <property type="match status" value="1"/>
</dbReference>
<evidence type="ECO:0000256" key="6">
    <source>
        <dbReference type="ARBA" id="ARBA00045377"/>
    </source>
</evidence>
<proteinExistence type="inferred from homology"/>
<comment type="catalytic activity">
    <reaction evidence="1">
        <text>5-amino-6-(5-phospho-D-ribosylamino)uracil + H2O = 5,6-diaminouracil + D-ribose 5-phosphate</text>
        <dbReference type="Rhea" id="RHEA:55020"/>
        <dbReference type="ChEBI" id="CHEBI:15377"/>
        <dbReference type="ChEBI" id="CHEBI:46252"/>
        <dbReference type="ChEBI" id="CHEBI:58453"/>
        <dbReference type="ChEBI" id="CHEBI:78346"/>
    </reaction>
</comment>
<evidence type="ECO:0000256" key="5">
    <source>
        <dbReference type="ARBA" id="ARBA00032343"/>
    </source>
</evidence>
<dbReference type="OrthoDB" id="67297at2"/>
<evidence type="ECO:0000256" key="2">
    <source>
        <dbReference type="ARBA" id="ARBA00000751"/>
    </source>
</evidence>
<dbReference type="AlphaFoldDB" id="A0A502GET6"/>
<dbReference type="InterPro" id="IPR012816">
    <property type="entry name" value="NADAR"/>
</dbReference>
<reference evidence="8 9" key="1">
    <citation type="journal article" date="2019" name="Environ. Microbiol.">
        <title>Species interactions and distinct microbial communities in high Arctic permafrost affected cryosols are associated with the CH4 and CO2 gas fluxes.</title>
        <authorList>
            <person name="Altshuler I."/>
            <person name="Hamel J."/>
            <person name="Turney S."/>
            <person name="Magnuson E."/>
            <person name="Levesque R."/>
            <person name="Greer C."/>
            <person name="Whyte L.G."/>
        </authorList>
    </citation>
    <scope>NUCLEOTIDE SEQUENCE [LARGE SCALE GENOMIC DNA]</scope>
    <source>
        <strain evidence="8 9">E4</strain>
    </source>
</reference>
<evidence type="ECO:0000313" key="8">
    <source>
        <dbReference type="EMBL" id="TPG60048.1"/>
    </source>
</evidence>
<organism evidence="8 9">
    <name type="scientific">Ewingella americana</name>
    <dbReference type="NCBI Taxonomy" id="41202"/>
    <lineage>
        <taxon>Bacteria</taxon>
        <taxon>Pseudomonadati</taxon>
        <taxon>Pseudomonadota</taxon>
        <taxon>Gammaproteobacteria</taxon>
        <taxon>Enterobacterales</taxon>
        <taxon>Yersiniaceae</taxon>
        <taxon>Ewingella</taxon>
    </lineage>
</organism>
<comment type="catalytic activity">
    <reaction evidence="2">
        <text>2,5-diamino-6-hydroxy-4-(5-phosphoribosylamino)-pyrimidine + H2O = 2,5,6-triamino-4-hydroxypyrimidine + D-ribose 5-phosphate</text>
        <dbReference type="Rhea" id="RHEA:23436"/>
        <dbReference type="ChEBI" id="CHEBI:15377"/>
        <dbReference type="ChEBI" id="CHEBI:58614"/>
        <dbReference type="ChEBI" id="CHEBI:78346"/>
        <dbReference type="ChEBI" id="CHEBI:137796"/>
    </reaction>
</comment>
<sequence>MATVVPFFHRTHPLSNWYPRRMFDPESGITFATIEHWMMWHKAKLFNDESVMALLASSTDPYQAKKLGRAVKGFVESVWVANREDIVKKGLYLKVDYCDEALYFLLDLDPKTTRLCEASPWDRLWGVGLDAEDPRVYDPDNWKGLNLLGNLWQELLVDVHGATELSIHFNPVTLEKILSHKAKYPK</sequence>
<accession>A0A502GET6</accession>
<comment type="similarity">
    <text evidence="3">Belongs to the YbiA family.</text>
</comment>
<dbReference type="Pfam" id="PF08719">
    <property type="entry name" value="NADAR"/>
    <property type="match status" value="1"/>
</dbReference>
<name>A0A502GET6_9GAMM</name>
<evidence type="ECO:0000259" key="7">
    <source>
        <dbReference type="Pfam" id="PF08719"/>
    </source>
</evidence>
<comment type="function">
    <text evidence="6">Catalyzes the hydrolysis of the N-glycosidic bond in the first two intermediates of riboflavin biosynthesis, which are highly reactive metabolites, yielding relatively innocuous products. Thus, can divert a surplus of harmful intermediates into relatively harmless products and pre-empt the damage these intermediates would otherwise do. Helps maintain flavin levels. May act on other substrates in vivo. Has no activity against GTP, nucleoside monophosphates or ADP-ribose. Is Required for swarming motility.</text>
</comment>
<keyword evidence="9" id="KW-1185">Reference proteome</keyword>
<evidence type="ECO:0000256" key="1">
    <source>
        <dbReference type="ARBA" id="ARBA00000022"/>
    </source>
</evidence>
<dbReference type="CDD" id="cd15457">
    <property type="entry name" value="NADAR"/>
    <property type="match status" value="1"/>
</dbReference>
<dbReference type="InterPro" id="IPR037238">
    <property type="entry name" value="YbiA-like_sf"/>
</dbReference>
<evidence type="ECO:0000256" key="4">
    <source>
        <dbReference type="ARBA" id="ARBA00014614"/>
    </source>
</evidence>
<dbReference type="EMBL" id="RCZD01000008">
    <property type="protein sequence ID" value="TPG60048.1"/>
    <property type="molecule type" value="Genomic_DNA"/>
</dbReference>
<dbReference type="NCBIfam" id="TIGR02464">
    <property type="entry name" value="ribofla_fusion"/>
    <property type="match status" value="1"/>
</dbReference>
<dbReference type="Gene3D" id="1.10.357.40">
    <property type="entry name" value="YbiA-like"/>
    <property type="match status" value="1"/>
</dbReference>